<comment type="subcellular location">
    <subcellularLocation>
        <location evidence="1">Membrane</location>
        <topology evidence="1">Multi-pass membrane protein</topology>
    </subcellularLocation>
</comment>
<feature type="transmembrane region" description="Helical" evidence="5">
    <location>
        <begin position="79"/>
        <end position="106"/>
    </location>
</feature>
<dbReference type="InterPro" id="IPR044880">
    <property type="entry name" value="NCX_ion-bd_dom_sf"/>
</dbReference>
<keyword evidence="4 5" id="KW-0472">Membrane</keyword>
<evidence type="ECO:0000256" key="3">
    <source>
        <dbReference type="ARBA" id="ARBA00022989"/>
    </source>
</evidence>
<feature type="domain" description="Sodium/calcium exchanger membrane region" evidence="6">
    <location>
        <begin position="198"/>
        <end position="339"/>
    </location>
</feature>
<protein>
    <submittedName>
        <fullName evidence="7">Sodium:calcium antiporter</fullName>
    </submittedName>
</protein>
<feature type="transmembrane region" description="Helical" evidence="5">
    <location>
        <begin position="295"/>
        <end position="313"/>
    </location>
</feature>
<organism evidence="7 8">
    <name type="scientific">Candidatus Limenecus avicola</name>
    <dbReference type="NCBI Taxonomy" id="2840847"/>
    <lineage>
        <taxon>Bacteria</taxon>
        <taxon>Bacillati</taxon>
        <taxon>Bacillota</taxon>
        <taxon>Clostridia</taxon>
        <taxon>Eubacteriales</taxon>
        <taxon>Clostridiaceae</taxon>
        <taxon>Clostridiaceae incertae sedis</taxon>
        <taxon>Candidatus Limenecus</taxon>
    </lineage>
</organism>
<dbReference type="PANTHER" id="PTHR10846:SF8">
    <property type="entry name" value="INNER MEMBRANE PROTEIN YRBG"/>
    <property type="match status" value="1"/>
</dbReference>
<evidence type="ECO:0000313" key="8">
    <source>
        <dbReference type="Proteomes" id="UP000886748"/>
    </source>
</evidence>
<evidence type="ECO:0000259" key="6">
    <source>
        <dbReference type="Pfam" id="PF01699"/>
    </source>
</evidence>
<gene>
    <name evidence="7" type="ORF">IAD26_08245</name>
</gene>
<feature type="transmembrane region" description="Helical" evidence="5">
    <location>
        <begin position="40"/>
        <end position="67"/>
    </location>
</feature>
<dbReference type="PANTHER" id="PTHR10846">
    <property type="entry name" value="SODIUM/POTASSIUM/CALCIUM EXCHANGER"/>
    <property type="match status" value="1"/>
</dbReference>
<evidence type="ECO:0000313" key="7">
    <source>
        <dbReference type="EMBL" id="HIU93106.1"/>
    </source>
</evidence>
<dbReference type="GO" id="GO:0008273">
    <property type="term" value="F:calcium, potassium:sodium antiporter activity"/>
    <property type="evidence" value="ECO:0007669"/>
    <property type="project" value="TreeGrafter"/>
</dbReference>
<feature type="domain" description="Sodium/calcium exchanger membrane region" evidence="6">
    <location>
        <begin position="8"/>
        <end position="166"/>
    </location>
</feature>
<accession>A0A9D1N1T5</accession>
<comment type="caution">
    <text evidence="7">The sequence shown here is derived from an EMBL/GenBank/DDBJ whole genome shotgun (WGS) entry which is preliminary data.</text>
</comment>
<name>A0A9D1N1T5_9CLOT</name>
<dbReference type="AlphaFoldDB" id="A0A9D1N1T5"/>
<evidence type="ECO:0000256" key="2">
    <source>
        <dbReference type="ARBA" id="ARBA00022692"/>
    </source>
</evidence>
<feature type="transmembrane region" description="Helical" evidence="5">
    <location>
        <begin position="196"/>
        <end position="216"/>
    </location>
</feature>
<reference evidence="7" key="2">
    <citation type="journal article" date="2021" name="PeerJ">
        <title>Extensive microbial diversity within the chicken gut microbiome revealed by metagenomics and culture.</title>
        <authorList>
            <person name="Gilroy R."/>
            <person name="Ravi A."/>
            <person name="Getino M."/>
            <person name="Pursley I."/>
            <person name="Horton D.L."/>
            <person name="Alikhan N.F."/>
            <person name="Baker D."/>
            <person name="Gharbi K."/>
            <person name="Hall N."/>
            <person name="Watson M."/>
            <person name="Adriaenssens E.M."/>
            <person name="Foster-Nyarko E."/>
            <person name="Jarju S."/>
            <person name="Secka A."/>
            <person name="Antonio M."/>
            <person name="Oren A."/>
            <person name="Chaudhuri R.R."/>
            <person name="La Ragione R."/>
            <person name="Hildebrand F."/>
            <person name="Pallen M.J."/>
        </authorList>
    </citation>
    <scope>NUCLEOTIDE SEQUENCE</scope>
    <source>
        <strain evidence="7">CHK154-7741</strain>
    </source>
</reference>
<dbReference type="EMBL" id="DVOD01000059">
    <property type="protein sequence ID" value="HIU93106.1"/>
    <property type="molecule type" value="Genomic_DNA"/>
</dbReference>
<dbReference type="InterPro" id="IPR004837">
    <property type="entry name" value="NaCa_Exmemb"/>
</dbReference>
<evidence type="ECO:0000256" key="5">
    <source>
        <dbReference type="SAM" id="Phobius"/>
    </source>
</evidence>
<dbReference type="GO" id="GO:0005262">
    <property type="term" value="F:calcium channel activity"/>
    <property type="evidence" value="ECO:0007669"/>
    <property type="project" value="TreeGrafter"/>
</dbReference>
<dbReference type="GO" id="GO:0005886">
    <property type="term" value="C:plasma membrane"/>
    <property type="evidence" value="ECO:0007669"/>
    <property type="project" value="TreeGrafter"/>
</dbReference>
<sequence>MDAILHGILTILNLFLIVGCCVVFTNAVEHLGKIYNLNEGAVGSILAAVGTALPETIVPLVAILGAYLAHTDVHVGKEIGIGAILGAPFLLATLAMFVTGLAVVILRSLGKREHKMNANYVVMFRDLKFFFFSYTLAIAAGFIHIPFIKYICAAALVGYYLVYVFRTLNCSHSACGEVAEVDELLFERIFKKYNTFLVWLQVAVSIGALIFFAHMFVGQIRFFADLFHINPLVLSLILAPIATELPEKFNSVLWVSQNKDTLALGNITGAMVFQSCIPTAIGILLTPWVFGAESVINIILVYCSTILLFINLYRDKAFSAHILITCGVFYVIYLVYIFWKMI</sequence>
<feature type="transmembrane region" description="Helical" evidence="5">
    <location>
        <begin position="118"/>
        <end position="141"/>
    </location>
</feature>
<dbReference type="Proteomes" id="UP000886748">
    <property type="component" value="Unassembled WGS sequence"/>
</dbReference>
<dbReference type="GO" id="GO:0006874">
    <property type="term" value="P:intracellular calcium ion homeostasis"/>
    <property type="evidence" value="ECO:0007669"/>
    <property type="project" value="TreeGrafter"/>
</dbReference>
<proteinExistence type="predicted"/>
<evidence type="ECO:0000256" key="4">
    <source>
        <dbReference type="ARBA" id="ARBA00023136"/>
    </source>
</evidence>
<feature type="transmembrane region" description="Helical" evidence="5">
    <location>
        <begin position="263"/>
        <end position="289"/>
    </location>
</feature>
<dbReference type="Pfam" id="PF01699">
    <property type="entry name" value="Na_Ca_ex"/>
    <property type="match status" value="2"/>
</dbReference>
<keyword evidence="3 5" id="KW-1133">Transmembrane helix</keyword>
<dbReference type="Gene3D" id="1.20.1420.30">
    <property type="entry name" value="NCX, central ion-binding region"/>
    <property type="match status" value="1"/>
</dbReference>
<feature type="transmembrane region" description="Helical" evidence="5">
    <location>
        <begin position="147"/>
        <end position="165"/>
    </location>
</feature>
<dbReference type="InterPro" id="IPR004481">
    <property type="entry name" value="K/Na/Ca-exchanger"/>
</dbReference>
<reference evidence="7" key="1">
    <citation type="submission" date="2020-10" db="EMBL/GenBank/DDBJ databases">
        <authorList>
            <person name="Gilroy R."/>
        </authorList>
    </citation>
    <scope>NUCLEOTIDE SEQUENCE</scope>
    <source>
        <strain evidence="7">CHK154-7741</strain>
    </source>
</reference>
<feature type="transmembrane region" description="Helical" evidence="5">
    <location>
        <begin position="6"/>
        <end position="28"/>
    </location>
</feature>
<keyword evidence="2 5" id="KW-0812">Transmembrane</keyword>
<evidence type="ECO:0000256" key="1">
    <source>
        <dbReference type="ARBA" id="ARBA00004141"/>
    </source>
</evidence>
<feature type="transmembrane region" description="Helical" evidence="5">
    <location>
        <begin position="320"/>
        <end position="339"/>
    </location>
</feature>